<dbReference type="Gene3D" id="3.40.50.850">
    <property type="entry name" value="Isochorismatase-like"/>
    <property type="match status" value="1"/>
</dbReference>
<dbReference type="Pfam" id="PF00857">
    <property type="entry name" value="Isochorismatase"/>
    <property type="match status" value="1"/>
</dbReference>
<evidence type="ECO:0000313" key="3">
    <source>
        <dbReference type="EMBL" id="MDW6003559.1"/>
    </source>
</evidence>
<evidence type="ECO:0000256" key="1">
    <source>
        <dbReference type="ARBA" id="ARBA00022801"/>
    </source>
</evidence>
<protein>
    <submittedName>
        <fullName evidence="3">Hydrolase</fullName>
    </submittedName>
</protein>
<feature type="domain" description="Isochorismatase-like" evidence="2">
    <location>
        <begin position="10"/>
        <end position="181"/>
    </location>
</feature>
<reference evidence="3 4" key="1">
    <citation type="submission" date="2023-11" db="EMBL/GenBank/DDBJ databases">
        <title>Plant-associative lifestyle of Vibrio porteresiae and its evolutionary dynamics.</title>
        <authorList>
            <person name="Rameshkumar N."/>
            <person name="Kirti K."/>
        </authorList>
    </citation>
    <scope>NUCLEOTIDE SEQUENCE [LARGE SCALE GENOMIC DNA]</scope>
    <source>
        <strain evidence="3 4">MSSRF38</strain>
    </source>
</reference>
<dbReference type="EMBL" id="JAWRCO010000001">
    <property type="protein sequence ID" value="MDW6003559.1"/>
    <property type="molecule type" value="Genomic_DNA"/>
</dbReference>
<dbReference type="SUPFAM" id="SSF52499">
    <property type="entry name" value="Isochorismatase-like hydrolases"/>
    <property type="match status" value="1"/>
</dbReference>
<evidence type="ECO:0000313" key="4">
    <source>
        <dbReference type="Proteomes" id="UP001283366"/>
    </source>
</evidence>
<dbReference type="RefSeq" id="WP_200807658.1">
    <property type="nucleotide sequence ID" value="NZ_AP024883.1"/>
</dbReference>
<keyword evidence="4" id="KW-1185">Reference proteome</keyword>
<dbReference type="CDD" id="cd00431">
    <property type="entry name" value="cysteine_hydrolases"/>
    <property type="match status" value="1"/>
</dbReference>
<dbReference type="GO" id="GO:0016787">
    <property type="term" value="F:hydrolase activity"/>
    <property type="evidence" value="ECO:0007669"/>
    <property type="project" value="UniProtKB-KW"/>
</dbReference>
<gene>
    <name evidence="3" type="ORF">SBX37_11935</name>
</gene>
<name>A0ABU4I6I3_9VIBR</name>
<keyword evidence="1 3" id="KW-0378">Hydrolase</keyword>
<comment type="caution">
    <text evidence="3">The sequence shown here is derived from an EMBL/GenBank/DDBJ whole genome shotgun (WGS) entry which is preliminary data.</text>
</comment>
<accession>A0ABU4I6I3</accession>
<dbReference type="PANTHER" id="PTHR43540">
    <property type="entry name" value="PEROXYUREIDOACRYLATE/UREIDOACRYLATE AMIDOHYDROLASE-RELATED"/>
    <property type="match status" value="1"/>
</dbReference>
<dbReference type="Proteomes" id="UP001283366">
    <property type="component" value="Unassembled WGS sequence"/>
</dbReference>
<dbReference type="NCBIfam" id="NF008517">
    <property type="entry name" value="PRK11440.1"/>
    <property type="match status" value="1"/>
</dbReference>
<dbReference type="InterPro" id="IPR000868">
    <property type="entry name" value="Isochorismatase-like_dom"/>
</dbReference>
<proteinExistence type="predicted"/>
<evidence type="ECO:0000259" key="2">
    <source>
        <dbReference type="Pfam" id="PF00857"/>
    </source>
</evidence>
<sequence>MMLALNPHETALILIDLQNGILAPQRYPYSSDEILERCKILAEHFRQHGATVVGVNVGWSADQQDFPPGIVDTPTPKPALEEMEHWMTLAEGVVQPGDILITKRQWGAFTGTELDMQLRRRNIRNLVVAGIATNMGVESTLRHGWELGYHMLTIENACSSFSSELHQMAFQTIFPRLAQVLPNGDALSFR</sequence>
<dbReference type="InterPro" id="IPR036380">
    <property type="entry name" value="Isochorismatase-like_sf"/>
</dbReference>
<dbReference type="InterPro" id="IPR050272">
    <property type="entry name" value="Isochorismatase-like_hydrls"/>
</dbReference>
<organism evidence="3 4">
    <name type="scientific">Vibrio mangrovi</name>
    <dbReference type="NCBI Taxonomy" id="474394"/>
    <lineage>
        <taxon>Bacteria</taxon>
        <taxon>Pseudomonadati</taxon>
        <taxon>Pseudomonadota</taxon>
        <taxon>Gammaproteobacteria</taxon>
        <taxon>Vibrionales</taxon>
        <taxon>Vibrionaceae</taxon>
        <taxon>Vibrio</taxon>
    </lineage>
</organism>
<dbReference type="PANTHER" id="PTHR43540:SF7">
    <property type="entry name" value="ISOCHORISMATASE FAMILY PROTEIN YECD"/>
    <property type="match status" value="1"/>
</dbReference>